<feature type="compositionally biased region" description="Low complexity" evidence="1">
    <location>
        <begin position="293"/>
        <end position="304"/>
    </location>
</feature>
<organism evidence="2 3">
    <name type="scientific">Pseudomonas entomophila</name>
    <dbReference type="NCBI Taxonomy" id="312306"/>
    <lineage>
        <taxon>Bacteria</taxon>
        <taxon>Pseudomonadati</taxon>
        <taxon>Pseudomonadota</taxon>
        <taxon>Gammaproteobacteria</taxon>
        <taxon>Pseudomonadales</taxon>
        <taxon>Pseudomonadaceae</taxon>
        <taxon>Pseudomonas</taxon>
    </lineage>
</organism>
<feature type="region of interest" description="Disordered" evidence="1">
    <location>
        <begin position="20"/>
        <end position="50"/>
    </location>
</feature>
<proteinExistence type="predicted"/>
<protein>
    <recommendedName>
        <fullName evidence="4">Tail tape measure protein</fullName>
    </recommendedName>
</protein>
<dbReference type="EMBL" id="CP132921">
    <property type="protein sequence ID" value="WMW07427.1"/>
    <property type="molecule type" value="Genomic_DNA"/>
</dbReference>
<feature type="region of interest" description="Disordered" evidence="1">
    <location>
        <begin position="143"/>
        <end position="166"/>
    </location>
</feature>
<name>A0ABY9QXJ3_9PSED</name>
<sequence>MANRSTTALGAVGATVPELGEAVGEERRRTVPMGTLGVTQRPPDVGGGVDLPRQVTEAVEGKDDQAESLKVQQQQVGLLQQNKELLERALNNRAPPPAPGLLPPVAQTARDAATSLLVAGGGYLAAKGIAQAPAVIGKTLSAKAGSTGSEGHPDGAQASSSSRPDTVYLPPLVIEGTDRAPVFEDYPLGADAAPAPMPRPTEPGRWAQALMAGKSAATLSGMDAGMKLIFTATTASTPEQMGEGVGGAAGGFMGAVSGAMLGGKLKTLAPAASMGLSFIGDKIGGALGKGLMAAPSDASQSPPATNTGSGQPTPSVSGASPSPATTLWGTLASAVGIGAGAAAYTHRDRLRNLGRAKGVTAVDDLYPLGADAGPSPTGINAPLGRGAALKAAFKAAGKMPWVEAGVKGVYTYATAKTPEEKGAGYGGAIGGVVGTALGGALLGSFVTPPVGMLIGNMVGDKVGGVIGGWIGKTLFTASDEPPRKPATAITLRDPRQVTPAPGRGVFDEQVGTRMARQLLSATPQVPPKPRTSVDAMHSTGGVMVPMALEADKQVVAPVGKYFAERAADFRPFAQAGSPIGVMSLPKSHGPLSPGAGAPVAASAGRYLPEHMAEPGPASQLSVPPAPVVLPDTGPRPMQGQGSMAPPITQQLTFTANIPITVQGSVDAPNQLSLQLEEAVRRVMQDLQRQAYHAQLPDHPNSF</sequence>
<evidence type="ECO:0000313" key="2">
    <source>
        <dbReference type="EMBL" id="WMW07427.1"/>
    </source>
</evidence>
<feature type="compositionally biased region" description="Polar residues" evidence="1">
    <location>
        <begin position="305"/>
        <end position="323"/>
    </location>
</feature>
<reference evidence="2 3" key="1">
    <citation type="submission" date="2023-08" db="EMBL/GenBank/DDBJ databases">
        <title>Complete Genome Sequence of Pseudomonas entomophila TVIN A01.</title>
        <authorList>
            <person name="Shelke T."/>
            <person name="Mahar N.S."/>
            <person name="Gupta I."/>
            <person name="Gupta V."/>
        </authorList>
    </citation>
    <scope>NUCLEOTIDE SEQUENCE [LARGE SCALE GENOMIC DNA]</scope>
    <source>
        <strain evidence="2 3">TVIN-A01</strain>
    </source>
</reference>
<keyword evidence="3" id="KW-1185">Reference proteome</keyword>
<accession>A0ABY9QXJ3</accession>
<evidence type="ECO:0000256" key="1">
    <source>
        <dbReference type="SAM" id="MobiDB-lite"/>
    </source>
</evidence>
<feature type="region of interest" description="Disordered" evidence="1">
    <location>
        <begin position="293"/>
        <end position="323"/>
    </location>
</feature>
<dbReference type="GeneID" id="32807164"/>
<dbReference type="Proteomes" id="UP001183127">
    <property type="component" value="Chromosome"/>
</dbReference>
<dbReference type="RefSeq" id="WP_011535212.1">
    <property type="nucleotide sequence ID" value="NZ_CP132921.1"/>
</dbReference>
<gene>
    <name evidence="2" type="ORF">RAH46_08800</name>
</gene>
<evidence type="ECO:0000313" key="3">
    <source>
        <dbReference type="Proteomes" id="UP001183127"/>
    </source>
</evidence>
<evidence type="ECO:0008006" key="4">
    <source>
        <dbReference type="Google" id="ProtNLM"/>
    </source>
</evidence>